<dbReference type="EMBL" id="SNYH01000006">
    <property type="protein sequence ID" value="TDQ22766.1"/>
    <property type="molecule type" value="Genomic_DNA"/>
</dbReference>
<organism evidence="1 2">
    <name type="scientific">Tenacibaculum caenipelagi</name>
    <dbReference type="NCBI Taxonomy" id="1325435"/>
    <lineage>
        <taxon>Bacteria</taxon>
        <taxon>Pseudomonadati</taxon>
        <taxon>Bacteroidota</taxon>
        <taxon>Flavobacteriia</taxon>
        <taxon>Flavobacteriales</taxon>
        <taxon>Flavobacteriaceae</taxon>
        <taxon>Tenacibaculum</taxon>
    </lineage>
</organism>
<keyword evidence="2" id="KW-1185">Reference proteome</keyword>
<dbReference type="Proteomes" id="UP000295390">
    <property type="component" value="Unassembled WGS sequence"/>
</dbReference>
<gene>
    <name evidence="1" type="ORF">DFQ07_2784</name>
</gene>
<comment type="caution">
    <text evidence="1">The sequence shown here is derived from an EMBL/GenBank/DDBJ whole genome shotgun (WGS) entry which is preliminary data.</text>
</comment>
<evidence type="ECO:0000313" key="1">
    <source>
        <dbReference type="EMBL" id="TDQ22766.1"/>
    </source>
</evidence>
<dbReference type="RefSeq" id="WP_133537744.1">
    <property type="nucleotide sequence ID" value="NZ_SNYH01000006.1"/>
</dbReference>
<proteinExistence type="predicted"/>
<evidence type="ECO:0008006" key="3">
    <source>
        <dbReference type="Google" id="ProtNLM"/>
    </source>
</evidence>
<protein>
    <recommendedName>
        <fullName evidence="3">Hypervirulence associated protein TUDOR domain-containing protein</fullName>
    </recommendedName>
</protein>
<name>A0A4R6T9S6_9FLAO</name>
<dbReference type="AlphaFoldDB" id="A0A4R6T9S6"/>
<accession>A0A4R6T9S6</accession>
<sequence>MKNLKKGNKVVMHSCIEAKNPKYKGKLIECRTDSYLSKDGEEVVFLDGVSGYFSTRFLEKVEL</sequence>
<reference evidence="1 2" key="1">
    <citation type="submission" date="2019-03" db="EMBL/GenBank/DDBJ databases">
        <title>Genomic Encyclopedia of Type Strains, Phase III (KMG-III): the genomes of soil and plant-associated and newly described type strains.</title>
        <authorList>
            <person name="Whitman W."/>
        </authorList>
    </citation>
    <scope>NUCLEOTIDE SEQUENCE [LARGE SCALE GENOMIC DNA]</scope>
    <source>
        <strain evidence="1 2">CECT 8283</strain>
    </source>
</reference>
<evidence type="ECO:0000313" key="2">
    <source>
        <dbReference type="Proteomes" id="UP000295390"/>
    </source>
</evidence>
<dbReference type="OrthoDB" id="1449410at2"/>